<evidence type="ECO:0000256" key="1">
    <source>
        <dbReference type="SAM" id="Coils"/>
    </source>
</evidence>
<keyword evidence="3" id="KW-1185">Reference proteome</keyword>
<feature type="coiled-coil region" evidence="1">
    <location>
        <begin position="139"/>
        <end position="198"/>
    </location>
</feature>
<proteinExistence type="predicted"/>
<evidence type="ECO:0000313" key="3">
    <source>
        <dbReference type="Proteomes" id="UP000676917"/>
    </source>
</evidence>
<protein>
    <submittedName>
        <fullName evidence="2">Uncharacterized protein</fullName>
    </submittedName>
</protein>
<keyword evidence="1" id="KW-0175">Coiled coil</keyword>
<dbReference type="Proteomes" id="UP000676917">
    <property type="component" value="Unassembled WGS sequence"/>
</dbReference>
<comment type="caution">
    <text evidence="2">The sequence shown here is derived from an EMBL/GenBank/DDBJ whole genome shotgun (WGS) entry which is preliminary data.</text>
</comment>
<dbReference type="EMBL" id="BORP01000002">
    <property type="protein sequence ID" value="GIO26665.1"/>
    <property type="molecule type" value="Genomic_DNA"/>
</dbReference>
<name>A0A920C5F2_9BACI</name>
<organism evidence="2 3">
    <name type="scientific">Ornithinibacillus bavariensis</name>
    <dbReference type="NCBI Taxonomy" id="545502"/>
    <lineage>
        <taxon>Bacteria</taxon>
        <taxon>Bacillati</taxon>
        <taxon>Bacillota</taxon>
        <taxon>Bacilli</taxon>
        <taxon>Bacillales</taxon>
        <taxon>Bacillaceae</taxon>
        <taxon>Ornithinibacillus</taxon>
    </lineage>
</organism>
<dbReference type="AlphaFoldDB" id="A0A920C5F2"/>
<sequence length="252" mass="29960">MGVYINRNSHPNLFQNSKPIEAQNQDYFHSDYMRELLTNQKELHESLERALKSFKITFQKHQYSEDKRWGSINKQIQELSQSSERQDSFMTQAREWLGMLEKNNLELQKIIQHDSIVKEDMKEEISRIHQSNRDIVGQLAAYENLNEQLVGKMDELVELYDSMSTKITEQNEKQDTVIDNLEKQEAMMEKSYRQLSNLRSILYERTSFVAEKIEESYRLTSSILYKFLSGSDKPLEIMFMNHKRDGVKKRDE</sequence>
<gene>
    <name evidence="2" type="ORF">J43TS3_12760</name>
</gene>
<reference evidence="2" key="1">
    <citation type="submission" date="2021-03" db="EMBL/GenBank/DDBJ databases">
        <title>Antimicrobial resistance genes in bacteria isolated from Japanese honey, and their potential for conferring macrolide and lincosamide resistance in the American foulbrood pathogen Paenibacillus larvae.</title>
        <authorList>
            <person name="Okamoto M."/>
            <person name="Kumagai M."/>
            <person name="Kanamori H."/>
            <person name="Takamatsu D."/>
        </authorList>
    </citation>
    <scope>NUCLEOTIDE SEQUENCE</scope>
    <source>
        <strain evidence="2">J43TS3</strain>
    </source>
</reference>
<evidence type="ECO:0000313" key="2">
    <source>
        <dbReference type="EMBL" id="GIO26665.1"/>
    </source>
</evidence>
<dbReference type="RefSeq" id="WP_212920180.1">
    <property type="nucleotide sequence ID" value="NZ_BORP01000002.1"/>
</dbReference>
<accession>A0A920C5F2</accession>